<name>A0ABY2HBL7_9HYPO</name>
<dbReference type="GeneID" id="300573912"/>
<proteinExistence type="predicted"/>
<comment type="caution">
    <text evidence="2">The sequence shown here is derived from an EMBL/GenBank/DDBJ whole genome shotgun (WGS) entry which is preliminary data.</text>
</comment>
<reference evidence="2 3" key="1">
    <citation type="submission" date="2018-01" db="EMBL/GenBank/DDBJ databases">
        <title>Genome characterization of the sugarcane-associated fungus Trichoderma ghanense CCMA-1212 and their application in lignocelulose bioconversion.</title>
        <authorList>
            <person name="Steindorff A.S."/>
            <person name="Mendes T.D."/>
            <person name="Vilela E.S.D."/>
            <person name="Rodrigues D.S."/>
            <person name="Formighieri E.F."/>
            <person name="Melo I.S."/>
            <person name="Favaro L.C.L."/>
        </authorList>
    </citation>
    <scope>NUCLEOTIDE SEQUENCE [LARGE SCALE GENOMIC DNA]</scope>
    <source>
        <strain evidence="2 3">CCMA-1212</strain>
    </source>
</reference>
<organism evidence="2 3">
    <name type="scientific">Trichoderma ghanense</name>
    <dbReference type="NCBI Taxonomy" id="65468"/>
    <lineage>
        <taxon>Eukaryota</taxon>
        <taxon>Fungi</taxon>
        <taxon>Dikarya</taxon>
        <taxon>Ascomycota</taxon>
        <taxon>Pezizomycotina</taxon>
        <taxon>Sordariomycetes</taxon>
        <taxon>Hypocreomycetidae</taxon>
        <taxon>Hypocreales</taxon>
        <taxon>Hypocreaceae</taxon>
        <taxon>Trichoderma</taxon>
    </lineage>
</organism>
<feature type="region of interest" description="Disordered" evidence="1">
    <location>
        <begin position="119"/>
        <end position="145"/>
    </location>
</feature>
<sequence>MSSLLSQMIQINNESSALFKYKYEHSEGESSPRPRGTCSATTFSTSPPRRLFAILTFRQMDVQVSDITNSGDLRATPSWDLRSRDLCSSSNTTLPLLRTTTEYLLLPNVSFSPRFQLQARPARQTTVPKQSAGVDDPGRSPLAAHRKCYDQLQESTTGLSTPS</sequence>
<protein>
    <submittedName>
        <fullName evidence="2">Uncharacterized protein</fullName>
    </submittedName>
</protein>
<evidence type="ECO:0000313" key="2">
    <source>
        <dbReference type="EMBL" id="TFB05709.1"/>
    </source>
</evidence>
<evidence type="ECO:0000313" key="3">
    <source>
        <dbReference type="Proteomes" id="UP001642720"/>
    </source>
</evidence>
<keyword evidence="3" id="KW-1185">Reference proteome</keyword>
<accession>A0ABY2HBL7</accession>
<dbReference type="RefSeq" id="XP_073561910.1">
    <property type="nucleotide sequence ID" value="XM_073699462.1"/>
</dbReference>
<dbReference type="Proteomes" id="UP001642720">
    <property type="component" value="Unassembled WGS sequence"/>
</dbReference>
<gene>
    <name evidence="2" type="ORF">CCMA1212_002060</name>
</gene>
<dbReference type="EMBL" id="PPTA01000002">
    <property type="protein sequence ID" value="TFB05709.1"/>
    <property type="molecule type" value="Genomic_DNA"/>
</dbReference>
<evidence type="ECO:0000256" key="1">
    <source>
        <dbReference type="SAM" id="MobiDB-lite"/>
    </source>
</evidence>